<dbReference type="Pfam" id="PF12656">
    <property type="entry name" value="G-patch_2"/>
    <property type="match status" value="1"/>
</dbReference>
<organism evidence="6 7">
    <name type="scientific">Turnera subulata</name>
    <dbReference type="NCBI Taxonomy" id="218843"/>
    <lineage>
        <taxon>Eukaryota</taxon>
        <taxon>Viridiplantae</taxon>
        <taxon>Streptophyta</taxon>
        <taxon>Embryophyta</taxon>
        <taxon>Tracheophyta</taxon>
        <taxon>Spermatophyta</taxon>
        <taxon>Magnoliopsida</taxon>
        <taxon>eudicotyledons</taxon>
        <taxon>Gunneridae</taxon>
        <taxon>Pentapetalae</taxon>
        <taxon>rosids</taxon>
        <taxon>fabids</taxon>
        <taxon>Malpighiales</taxon>
        <taxon>Passifloraceae</taxon>
        <taxon>Turnera</taxon>
    </lineage>
</organism>
<comment type="similarity">
    <text evidence="2">Belongs to the MOS2 family.</text>
</comment>
<evidence type="ECO:0000256" key="3">
    <source>
        <dbReference type="ARBA" id="ARBA00023242"/>
    </source>
</evidence>
<sequence>MKLSFPLPSKSSSSSRSKTLNPQRASNPDDGGDDEAPRKQYVTEFDSSKPQNPTDQPTLTIAPIPNSYRPHKRMKNLHDLPSLQSSTDDGQLQFVTETLGDSVPDSSSGVSYGLNIRSRPSAGPAAPNDDNATRPTTEDVLLDKLRVDLRELPEDRGFAEFEDMPVESFAKALLSGYGWKEGQGVGRNAKEDVKVKQYHKRTGKEGLGFSDPGIGSRNNGATPPPVPSASPAVNPYSSSRSRASRESKRDRGDDAVSVGKHVRVIGGSRRDIVGFKGTVLEVLDSNRLVLKIAKTGDRLKLNVSDIAQLGSREEEKYLKELEELRVGKVKAKSTNNGRGGTAKRDDEGDDREERGVAWLRSNIRVRVISKDLKGGKLYLKKGEVVDVVGPYMCDVSMDESRELVERVDQDFLETALPRSGGPVLVLYGKYKGVCGNLVKKDLDKEVGVVEEYGTLDRLDVKLEQIAEFVGDPSYFGY</sequence>
<evidence type="ECO:0000256" key="1">
    <source>
        <dbReference type="ARBA" id="ARBA00004123"/>
    </source>
</evidence>
<feature type="compositionally biased region" description="Low complexity" evidence="4">
    <location>
        <begin position="100"/>
        <end position="111"/>
    </location>
</feature>
<reference evidence="6" key="2">
    <citation type="journal article" date="2023" name="Plants (Basel)">
        <title>Annotation of the Turnera subulata (Passifloraceae) Draft Genome Reveals the S-Locus Evolved after the Divergence of Turneroideae from Passifloroideae in a Stepwise Manner.</title>
        <authorList>
            <person name="Henning P.M."/>
            <person name="Roalson E.H."/>
            <person name="Mir W."/>
            <person name="McCubbin A.G."/>
            <person name="Shore J.S."/>
        </authorList>
    </citation>
    <scope>NUCLEOTIDE SEQUENCE</scope>
    <source>
        <strain evidence="6">F60SS</strain>
    </source>
</reference>
<evidence type="ECO:0000256" key="4">
    <source>
        <dbReference type="SAM" id="MobiDB-lite"/>
    </source>
</evidence>
<evidence type="ECO:0000313" key="6">
    <source>
        <dbReference type="EMBL" id="KAJ4847304.1"/>
    </source>
</evidence>
<reference evidence="6" key="1">
    <citation type="submission" date="2022-02" db="EMBL/GenBank/DDBJ databases">
        <authorList>
            <person name="Henning P.M."/>
            <person name="McCubbin A.G."/>
            <person name="Shore J.S."/>
        </authorList>
    </citation>
    <scope>NUCLEOTIDE SEQUENCE</scope>
    <source>
        <strain evidence="6">F60SS</strain>
        <tissue evidence="6">Leaves</tissue>
    </source>
</reference>
<dbReference type="GO" id="GO:0005681">
    <property type="term" value="C:spliceosomal complex"/>
    <property type="evidence" value="ECO:0007669"/>
    <property type="project" value="TreeGrafter"/>
</dbReference>
<feature type="compositionally biased region" description="Polar residues" evidence="4">
    <location>
        <begin position="48"/>
        <end position="59"/>
    </location>
</feature>
<evidence type="ECO:0000313" key="7">
    <source>
        <dbReference type="Proteomes" id="UP001141552"/>
    </source>
</evidence>
<name>A0A9Q0JMP2_9ROSI</name>
<dbReference type="AlphaFoldDB" id="A0A9Q0JMP2"/>
<gene>
    <name evidence="6" type="ORF">Tsubulata_043585</name>
</gene>
<dbReference type="Proteomes" id="UP001141552">
    <property type="component" value="Unassembled WGS sequence"/>
</dbReference>
<feature type="compositionally biased region" description="Polar residues" evidence="4">
    <location>
        <begin position="82"/>
        <end position="96"/>
    </location>
</feature>
<proteinExistence type="inferred from homology"/>
<dbReference type="PROSITE" id="PS50174">
    <property type="entry name" value="G_PATCH"/>
    <property type="match status" value="1"/>
</dbReference>
<dbReference type="SMART" id="SM00739">
    <property type="entry name" value="KOW"/>
    <property type="match status" value="2"/>
</dbReference>
<dbReference type="PANTHER" id="PTHR15818">
    <property type="entry name" value="G PATCH AND KOW-CONTAINING"/>
    <property type="match status" value="1"/>
</dbReference>
<dbReference type="InterPro" id="IPR005824">
    <property type="entry name" value="KOW"/>
</dbReference>
<dbReference type="EMBL" id="JAKUCV010001202">
    <property type="protein sequence ID" value="KAJ4847304.1"/>
    <property type="molecule type" value="Genomic_DNA"/>
</dbReference>
<comment type="subcellular location">
    <subcellularLocation>
        <location evidence="1">Nucleus</location>
    </subcellularLocation>
</comment>
<dbReference type="Pfam" id="PF25088">
    <property type="entry name" value="GPKOW_C"/>
    <property type="match status" value="1"/>
</dbReference>
<keyword evidence="7" id="KW-1185">Reference proteome</keyword>
<dbReference type="GO" id="GO:0003676">
    <property type="term" value="F:nucleic acid binding"/>
    <property type="evidence" value="ECO:0007669"/>
    <property type="project" value="InterPro"/>
</dbReference>
<feature type="region of interest" description="Disordered" evidence="4">
    <location>
        <begin position="332"/>
        <end position="351"/>
    </location>
</feature>
<accession>A0A9Q0JMP2</accession>
<dbReference type="PANTHER" id="PTHR15818:SF2">
    <property type="entry name" value="G-PATCH DOMAIN AND KOW MOTIFS-CONTAINING PROTEIN"/>
    <property type="match status" value="1"/>
</dbReference>
<dbReference type="GO" id="GO:0000398">
    <property type="term" value="P:mRNA splicing, via spliceosome"/>
    <property type="evidence" value="ECO:0007669"/>
    <property type="project" value="InterPro"/>
</dbReference>
<evidence type="ECO:0000256" key="2">
    <source>
        <dbReference type="ARBA" id="ARBA00010966"/>
    </source>
</evidence>
<keyword evidence="3" id="KW-0539">Nucleus</keyword>
<feature type="domain" description="G-patch" evidence="5">
    <location>
        <begin position="166"/>
        <end position="212"/>
    </location>
</feature>
<dbReference type="OrthoDB" id="5577072at2759"/>
<dbReference type="Gene3D" id="2.30.30.140">
    <property type="match status" value="1"/>
</dbReference>
<feature type="compositionally biased region" description="Basic and acidic residues" evidence="4">
    <location>
        <begin position="243"/>
        <end position="254"/>
    </location>
</feature>
<comment type="caution">
    <text evidence="6">The sequence shown here is derived from an EMBL/GenBank/DDBJ whole genome shotgun (WGS) entry which is preliminary data.</text>
</comment>
<feature type="compositionally biased region" description="Low complexity" evidence="4">
    <location>
        <begin position="1"/>
        <end position="22"/>
    </location>
</feature>
<protein>
    <recommendedName>
        <fullName evidence="5">G-patch domain-containing protein</fullName>
    </recommendedName>
</protein>
<dbReference type="InterPro" id="IPR026822">
    <property type="entry name" value="Spp2/MOS2_G-patch"/>
</dbReference>
<feature type="region of interest" description="Disordered" evidence="4">
    <location>
        <begin position="1"/>
        <end position="139"/>
    </location>
</feature>
<feature type="compositionally biased region" description="Basic and acidic residues" evidence="4">
    <location>
        <begin position="342"/>
        <end position="351"/>
    </location>
</feature>
<evidence type="ECO:0000259" key="5">
    <source>
        <dbReference type="PROSITE" id="PS50174"/>
    </source>
</evidence>
<dbReference type="InterPro" id="IPR000467">
    <property type="entry name" value="G_patch_dom"/>
</dbReference>
<feature type="region of interest" description="Disordered" evidence="4">
    <location>
        <begin position="190"/>
        <end position="256"/>
    </location>
</feature>
<dbReference type="SMART" id="SM00443">
    <property type="entry name" value="G_patch"/>
    <property type="match status" value="1"/>
</dbReference>
<feature type="compositionally biased region" description="Low complexity" evidence="4">
    <location>
        <begin position="229"/>
        <end position="241"/>
    </location>
</feature>
<dbReference type="InterPro" id="IPR045166">
    <property type="entry name" value="Spp2-like"/>
</dbReference>